<organism evidence="1 2">
    <name type="scientific">Escherichia coli O6:H1 (strain CFT073 / ATCC 700928 / UPEC)</name>
    <dbReference type="NCBI Taxonomy" id="199310"/>
    <lineage>
        <taxon>Bacteria</taxon>
        <taxon>Pseudomonadati</taxon>
        <taxon>Pseudomonadota</taxon>
        <taxon>Gammaproteobacteria</taxon>
        <taxon>Enterobacterales</taxon>
        <taxon>Enterobacteriaceae</taxon>
        <taxon>Escherichia</taxon>
    </lineage>
</organism>
<protein>
    <submittedName>
        <fullName evidence="1">Uncharacterized protein</fullName>
    </submittedName>
</protein>
<sequence>MWLDDSLYGGVWQAIVGQDGSFGQVFTSASDMIVHLPGDRRYRKG</sequence>
<dbReference type="STRING" id="199310.c2913"/>
<evidence type="ECO:0000313" key="2">
    <source>
        <dbReference type="Proteomes" id="UP000001410"/>
    </source>
</evidence>
<dbReference type="HOGENOM" id="CLU_3199091_0_0_6"/>
<gene>
    <name evidence="1" type="ordered locus">c2913</name>
</gene>
<dbReference type="Proteomes" id="UP000001410">
    <property type="component" value="Chromosome"/>
</dbReference>
<dbReference type="EMBL" id="AE014075">
    <property type="protein sequence ID" value="AAN81363.1"/>
    <property type="molecule type" value="Genomic_DNA"/>
</dbReference>
<evidence type="ECO:0000313" key="1">
    <source>
        <dbReference type="EMBL" id="AAN81363.1"/>
    </source>
</evidence>
<accession>A0A0H2V9A3</accession>
<proteinExistence type="predicted"/>
<name>A0A0H2V9A3_ECOL6</name>
<dbReference type="KEGG" id="ecc:c2913"/>
<keyword evidence="2" id="KW-1185">Reference proteome</keyword>
<reference evidence="1 2" key="1">
    <citation type="journal article" date="2002" name="Proc. Natl. Acad. Sci. U.S.A.">
        <title>Extensive mosaic structure revealed by the complete genome sequence of uropathogenic Escherichia coli.</title>
        <authorList>
            <person name="Welch R.A."/>
            <person name="Burland V."/>
            <person name="Plunkett G.III."/>
            <person name="Redford P."/>
            <person name="Roesch P."/>
            <person name="Rasko D."/>
            <person name="Buckles E.L."/>
            <person name="Liou S.R."/>
            <person name="Boutin A."/>
            <person name="Hackett J."/>
            <person name="Stroud D."/>
            <person name="Mayhew G.F."/>
            <person name="Rose D.J."/>
            <person name="Zhou S."/>
            <person name="Schwartz D.C."/>
            <person name="Perna N.T."/>
            <person name="Mobley H.L."/>
            <person name="Donnenberg M.S."/>
            <person name="Blattner F.R."/>
        </authorList>
    </citation>
    <scope>NUCLEOTIDE SEQUENCE [LARGE SCALE GENOMIC DNA]</scope>
    <source>
        <strain evidence="2">CFT073 / ATCC 700928 / UPEC</strain>
    </source>
</reference>
<dbReference type="AlphaFoldDB" id="A0A0H2V9A3"/>